<sequence>MAGNLMTTNLSSTTIVVLANVAVRFSILVGLEIELRLDALNQICDLVIRGKRKKTGTEGNLRESIGKENEKKE</sequence>
<gene>
    <name evidence="2" type="ORF">TSUD_154320</name>
</gene>
<evidence type="ECO:0000256" key="1">
    <source>
        <dbReference type="SAM" id="MobiDB-lite"/>
    </source>
</evidence>
<dbReference type="EMBL" id="DF973734">
    <property type="protein sequence ID" value="GAU38869.1"/>
    <property type="molecule type" value="Genomic_DNA"/>
</dbReference>
<name>A0A2Z6P5B2_TRISU</name>
<keyword evidence="3" id="KW-1185">Reference proteome</keyword>
<feature type="region of interest" description="Disordered" evidence="1">
    <location>
        <begin position="54"/>
        <end position="73"/>
    </location>
</feature>
<protein>
    <submittedName>
        <fullName evidence="2">Uncharacterized protein</fullName>
    </submittedName>
</protein>
<accession>A0A2Z6P5B2</accession>
<organism evidence="2 3">
    <name type="scientific">Trifolium subterraneum</name>
    <name type="common">Subterranean clover</name>
    <dbReference type="NCBI Taxonomy" id="3900"/>
    <lineage>
        <taxon>Eukaryota</taxon>
        <taxon>Viridiplantae</taxon>
        <taxon>Streptophyta</taxon>
        <taxon>Embryophyta</taxon>
        <taxon>Tracheophyta</taxon>
        <taxon>Spermatophyta</taxon>
        <taxon>Magnoliopsida</taxon>
        <taxon>eudicotyledons</taxon>
        <taxon>Gunneridae</taxon>
        <taxon>Pentapetalae</taxon>
        <taxon>rosids</taxon>
        <taxon>fabids</taxon>
        <taxon>Fabales</taxon>
        <taxon>Fabaceae</taxon>
        <taxon>Papilionoideae</taxon>
        <taxon>50 kb inversion clade</taxon>
        <taxon>NPAAA clade</taxon>
        <taxon>Hologalegina</taxon>
        <taxon>IRL clade</taxon>
        <taxon>Trifolieae</taxon>
        <taxon>Trifolium</taxon>
    </lineage>
</organism>
<dbReference type="Proteomes" id="UP000242715">
    <property type="component" value="Unassembled WGS sequence"/>
</dbReference>
<reference evidence="3" key="1">
    <citation type="journal article" date="2017" name="Front. Plant Sci.">
        <title>Climate Clever Clovers: New Paradigm to Reduce the Environmental Footprint of Ruminants by Breeding Low Methanogenic Forages Utilizing Haplotype Variation.</title>
        <authorList>
            <person name="Kaur P."/>
            <person name="Appels R."/>
            <person name="Bayer P.E."/>
            <person name="Keeble-Gagnere G."/>
            <person name="Wang J."/>
            <person name="Hirakawa H."/>
            <person name="Shirasawa K."/>
            <person name="Vercoe P."/>
            <person name="Stefanova K."/>
            <person name="Durmic Z."/>
            <person name="Nichols P."/>
            <person name="Revell C."/>
            <person name="Isobe S.N."/>
            <person name="Edwards D."/>
            <person name="Erskine W."/>
        </authorList>
    </citation>
    <scope>NUCLEOTIDE SEQUENCE [LARGE SCALE GENOMIC DNA]</scope>
    <source>
        <strain evidence="3">cv. Daliak</strain>
    </source>
</reference>
<evidence type="ECO:0000313" key="2">
    <source>
        <dbReference type="EMBL" id="GAU38869.1"/>
    </source>
</evidence>
<feature type="compositionally biased region" description="Basic and acidic residues" evidence="1">
    <location>
        <begin position="60"/>
        <end position="73"/>
    </location>
</feature>
<evidence type="ECO:0000313" key="3">
    <source>
        <dbReference type="Proteomes" id="UP000242715"/>
    </source>
</evidence>
<proteinExistence type="predicted"/>
<dbReference type="AlphaFoldDB" id="A0A2Z6P5B2"/>